<dbReference type="EMBL" id="ACBY02000064">
    <property type="protein sequence ID" value="EFB74650.1"/>
    <property type="molecule type" value="Genomic_DNA"/>
</dbReference>
<organism evidence="1 2">
    <name type="scientific">Subdoligranulum variabile DSM 15176</name>
    <dbReference type="NCBI Taxonomy" id="411471"/>
    <lineage>
        <taxon>Bacteria</taxon>
        <taxon>Bacillati</taxon>
        <taxon>Bacillota</taxon>
        <taxon>Clostridia</taxon>
        <taxon>Eubacteriales</taxon>
        <taxon>Oscillospiraceae</taxon>
        <taxon>Subdoligranulum</taxon>
    </lineage>
</organism>
<dbReference type="Proteomes" id="UP000003438">
    <property type="component" value="Unassembled WGS sequence"/>
</dbReference>
<dbReference type="AlphaFoldDB" id="D1PRN3"/>
<accession>D1PRN3</accession>
<proteinExistence type="predicted"/>
<gene>
    <name evidence="1" type="ORF">SUBVAR_07118</name>
</gene>
<reference evidence="1" key="1">
    <citation type="submission" date="2009-12" db="EMBL/GenBank/DDBJ databases">
        <authorList>
            <person name="Weinstock G."/>
            <person name="Sodergren E."/>
            <person name="Clifton S."/>
            <person name="Fulton L."/>
            <person name="Fulton B."/>
            <person name="Courtney L."/>
            <person name="Fronick C."/>
            <person name="Harrison M."/>
            <person name="Strong C."/>
            <person name="Farmer C."/>
            <person name="Delahaunty K."/>
            <person name="Markovic C."/>
            <person name="Hall O."/>
            <person name="Minx P."/>
            <person name="Tomlinson C."/>
            <person name="Mitreva M."/>
            <person name="Nelson J."/>
            <person name="Hou S."/>
            <person name="Wollam A."/>
            <person name="Pepin K.H."/>
            <person name="Johnson M."/>
            <person name="Bhonagiri V."/>
            <person name="Nash W.E."/>
            <person name="Warren W."/>
            <person name="Chinwalla A."/>
            <person name="Mardis E.R."/>
            <person name="Wilson R.K."/>
        </authorList>
    </citation>
    <scope>NUCLEOTIDE SEQUENCE [LARGE SCALE GENOMIC DNA]</scope>
    <source>
        <strain evidence="1">DSM 15176</strain>
    </source>
</reference>
<name>D1PRN3_9FIRM</name>
<sequence>MKNSGFPSFPHLSAQTVEKNSTAVFRGVTELRGLFHRFHTPYYYYENS</sequence>
<comment type="caution">
    <text evidence="1">The sequence shown here is derived from an EMBL/GenBank/DDBJ whole genome shotgun (WGS) entry which is preliminary data.</text>
</comment>
<evidence type="ECO:0000313" key="1">
    <source>
        <dbReference type="EMBL" id="EFB74650.1"/>
    </source>
</evidence>
<keyword evidence="2" id="KW-1185">Reference proteome</keyword>
<protein>
    <submittedName>
        <fullName evidence="1">Uncharacterized protein</fullName>
    </submittedName>
</protein>
<dbReference type="HOGENOM" id="CLU_3158572_0_0_9"/>
<evidence type="ECO:0000313" key="2">
    <source>
        <dbReference type="Proteomes" id="UP000003438"/>
    </source>
</evidence>
<dbReference type="STRING" id="411471.SUBVAR_07118"/>